<accession>A0AAN4ZFQ3</accession>
<name>A0AAN4ZFQ3_9BILA</name>
<organism evidence="1 2">
    <name type="scientific">Pristionchus mayeri</name>
    <dbReference type="NCBI Taxonomy" id="1317129"/>
    <lineage>
        <taxon>Eukaryota</taxon>
        <taxon>Metazoa</taxon>
        <taxon>Ecdysozoa</taxon>
        <taxon>Nematoda</taxon>
        <taxon>Chromadorea</taxon>
        <taxon>Rhabditida</taxon>
        <taxon>Rhabditina</taxon>
        <taxon>Diplogasteromorpha</taxon>
        <taxon>Diplogasteroidea</taxon>
        <taxon>Neodiplogasteridae</taxon>
        <taxon>Pristionchus</taxon>
    </lineage>
</organism>
<evidence type="ECO:0000313" key="2">
    <source>
        <dbReference type="Proteomes" id="UP001328107"/>
    </source>
</evidence>
<comment type="caution">
    <text evidence="1">The sequence shown here is derived from an EMBL/GenBank/DDBJ whole genome shotgun (WGS) entry which is preliminary data.</text>
</comment>
<sequence>AMRARSLMRIVLNRLAAGVPARQLRATYENRALFDLQRVREMLFEIQSIGDSAHPRKALIPELEEIIDVCERTLELIRPPAAA</sequence>
<gene>
    <name evidence="1" type="ORF">PMAYCL1PPCAC_10537</name>
</gene>
<dbReference type="AlphaFoldDB" id="A0AAN4ZFQ3"/>
<feature type="non-terminal residue" evidence="1">
    <location>
        <position position="1"/>
    </location>
</feature>
<reference evidence="2" key="1">
    <citation type="submission" date="2022-10" db="EMBL/GenBank/DDBJ databases">
        <title>Genome assembly of Pristionchus species.</title>
        <authorList>
            <person name="Yoshida K."/>
            <person name="Sommer R.J."/>
        </authorList>
    </citation>
    <scope>NUCLEOTIDE SEQUENCE [LARGE SCALE GENOMIC DNA]</scope>
    <source>
        <strain evidence="2">RS5460</strain>
    </source>
</reference>
<keyword evidence="2" id="KW-1185">Reference proteome</keyword>
<dbReference type="Proteomes" id="UP001328107">
    <property type="component" value="Unassembled WGS sequence"/>
</dbReference>
<protein>
    <submittedName>
        <fullName evidence="1">Uncharacterized protein</fullName>
    </submittedName>
</protein>
<evidence type="ECO:0000313" key="1">
    <source>
        <dbReference type="EMBL" id="GMR40342.1"/>
    </source>
</evidence>
<proteinExistence type="predicted"/>
<dbReference type="EMBL" id="BTRK01000003">
    <property type="protein sequence ID" value="GMR40342.1"/>
    <property type="molecule type" value="Genomic_DNA"/>
</dbReference>